<protein>
    <submittedName>
        <fullName evidence="10">Atp-dependent RNA helicase ddx42</fullName>
    </submittedName>
</protein>
<feature type="compositionally biased region" description="Basic and acidic residues" evidence="6">
    <location>
        <begin position="75"/>
        <end position="92"/>
    </location>
</feature>
<dbReference type="PANTHER" id="PTHR47959">
    <property type="entry name" value="ATP-DEPENDENT RNA HELICASE RHLE-RELATED"/>
    <property type="match status" value="1"/>
</dbReference>
<feature type="domain" description="Helicase ATP-binding" evidence="7">
    <location>
        <begin position="242"/>
        <end position="422"/>
    </location>
</feature>
<dbReference type="PROSITE" id="PS51194">
    <property type="entry name" value="HELICASE_CTER"/>
    <property type="match status" value="1"/>
</dbReference>
<accession>A0ABQ8ZB55</accession>
<feature type="compositionally biased region" description="Basic residues" evidence="6">
    <location>
        <begin position="24"/>
        <end position="33"/>
    </location>
</feature>
<feature type="compositionally biased region" description="Basic residues" evidence="6">
    <location>
        <begin position="1"/>
        <end position="14"/>
    </location>
</feature>
<dbReference type="CDD" id="cd00268">
    <property type="entry name" value="DEADc"/>
    <property type="match status" value="1"/>
</dbReference>
<dbReference type="CDD" id="cd18787">
    <property type="entry name" value="SF2_C_DEAD"/>
    <property type="match status" value="1"/>
</dbReference>
<evidence type="ECO:0000256" key="5">
    <source>
        <dbReference type="PROSITE-ProRule" id="PRU00552"/>
    </source>
</evidence>
<dbReference type="InterPro" id="IPR050079">
    <property type="entry name" value="DEAD_box_RNA_helicase"/>
</dbReference>
<dbReference type="Pfam" id="PF00270">
    <property type="entry name" value="DEAD"/>
    <property type="match status" value="1"/>
</dbReference>
<evidence type="ECO:0000259" key="8">
    <source>
        <dbReference type="PROSITE" id="PS51194"/>
    </source>
</evidence>
<evidence type="ECO:0000256" key="3">
    <source>
        <dbReference type="ARBA" id="ARBA00022806"/>
    </source>
</evidence>
<reference evidence="10" key="1">
    <citation type="submission" date="2022-08" db="EMBL/GenBank/DDBJ databases">
        <title>Novel sulfate-reducing endosymbionts in the free-living metamonad Anaeramoeba.</title>
        <authorList>
            <person name="Jerlstrom-Hultqvist J."/>
            <person name="Cepicka I."/>
            <person name="Gallot-Lavallee L."/>
            <person name="Salas-Leiva D."/>
            <person name="Curtis B.A."/>
            <person name="Zahonova K."/>
            <person name="Pipaliya S."/>
            <person name="Dacks J."/>
            <person name="Roger A.J."/>
        </authorList>
    </citation>
    <scope>NUCLEOTIDE SEQUENCE</scope>
    <source>
        <strain evidence="10">Schooner1</strain>
    </source>
</reference>
<dbReference type="InterPro" id="IPR014001">
    <property type="entry name" value="Helicase_ATP-bd"/>
</dbReference>
<dbReference type="InterPro" id="IPR027417">
    <property type="entry name" value="P-loop_NTPase"/>
</dbReference>
<keyword evidence="4" id="KW-0067">ATP-binding</keyword>
<keyword evidence="1" id="KW-0547">Nucleotide-binding</keyword>
<feature type="compositionally biased region" description="Basic and acidic residues" evidence="6">
    <location>
        <begin position="44"/>
        <end position="53"/>
    </location>
</feature>
<feature type="region of interest" description="Disordered" evidence="6">
    <location>
        <begin position="631"/>
        <end position="676"/>
    </location>
</feature>
<evidence type="ECO:0000313" key="10">
    <source>
        <dbReference type="EMBL" id="KAJ6254108.1"/>
    </source>
</evidence>
<dbReference type="PANTHER" id="PTHR47959:SF1">
    <property type="entry name" value="ATP-DEPENDENT RNA HELICASE DBPA"/>
    <property type="match status" value="1"/>
</dbReference>
<dbReference type="InterPro" id="IPR014014">
    <property type="entry name" value="RNA_helicase_DEAD_Q_motif"/>
</dbReference>
<evidence type="ECO:0000256" key="4">
    <source>
        <dbReference type="ARBA" id="ARBA00022840"/>
    </source>
</evidence>
<keyword evidence="2" id="KW-0378">Hydrolase</keyword>
<dbReference type="SMART" id="SM00487">
    <property type="entry name" value="DEXDc"/>
    <property type="match status" value="1"/>
</dbReference>
<gene>
    <name evidence="10" type="ORF">M0813_12666</name>
</gene>
<dbReference type="PROSITE" id="PS51195">
    <property type="entry name" value="Q_MOTIF"/>
    <property type="match status" value="1"/>
</dbReference>
<dbReference type="Gene3D" id="3.40.50.300">
    <property type="entry name" value="P-loop containing nucleotide triphosphate hydrolases"/>
    <property type="match status" value="2"/>
</dbReference>
<dbReference type="GO" id="GO:0004386">
    <property type="term" value="F:helicase activity"/>
    <property type="evidence" value="ECO:0007669"/>
    <property type="project" value="UniProtKB-KW"/>
</dbReference>
<evidence type="ECO:0000259" key="7">
    <source>
        <dbReference type="PROSITE" id="PS51192"/>
    </source>
</evidence>
<dbReference type="PROSITE" id="PS51192">
    <property type="entry name" value="HELICASE_ATP_BIND_1"/>
    <property type="match status" value="1"/>
</dbReference>
<feature type="compositionally biased region" description="Low complexity" evidence="6">
    <location>
        <begin position="93"/>
        <end position="108"/>
    </location>
</feature>
<proteinExistence type="predicted"/>
<evidence type="ECO:0000313" key="11">
    <source>
        <dbReference type="Proteomes" id="UP001150062"/>
    </source>
</evidence>
<dbReference type="SUPFAM" id="SSF52540">
    <property type="entry name" value="P-loop containing nucleoside triphosphate hydrolases"/>
    <property type="match status" value="2"/>
</dbReference>
<feature type="domain" description="DEAD-box RNA helicase Q" evidence="9">
    <location>
        <begin position="211"/>
        <end position="239"/>
    </location>
</feature>
<feature type="compositionally biased region" description="Basic and acidic residues" evidence="6">
    <location>
        <begin position="636"/>
        <end position="646"/>
    </location>
</feature>
<keyword evidence="3 10" id="KW-0347">Helicase</keyword>
<dbReference type="Pfam" id="PF00271">
    <property type="entry name" value="Helicase_C"/>
    <property type="match status" value="1"/>
</dbReference>
<name>A0ABQ8ZB55_9EUKA</name>
<evidence type="ECO:0000259" key="9">
    <source>
        <dbReference type="PROSITE" id="PS51195"/>
    </source>
</evidence>
<evidence type="ECO:0000256" key="1">
    <source>
        <dbReference type="ARBA" id="ARBA00022741"/>
    </source>
</evidence>
<dbReference type="InterPro" id="IPR044742">
    <property type="entry name" value="DEAD/DEAH_RhlB"/>
</dbReference>
<feature type="compositionally biased region" description="Low complexity" evidence="6">
    <location>
        <begin position="55"/>
        <end position="69"/>
    </location>
</feature>
<comment type="caution">
    <text evidence="10">The sequence shown here is derived from an EMBL/GenBank/DDBJ whole genome shotgun (WGS) entry which is preliminary data.</text>
</comment>
<dbReference type="EMBL" id="JAOAOG010000026">
    <property type="protein sequence ID" value="KAJ6254108.1"/>
    <property type="molecule type" value="Genomic_DNA"/>
</dbReference>
<sequence length="698" mass="79559">MKKSKHTSSFKRSKGFSFSDLVSKSKKKTTKKKLGTESSTKNQIEPKQEKDQDQGQDQQGLDSLDLFLQELDTQENVKEKEKEKKKEKEKEGNNINDNQPNTNQTQQINNEILNKKELSKMRDEIKESFQDIIPKNSKTKICIPMDQTPQLKLPPVDHSSINYLPIVKNIYQEPEEFKEMSQNEIKKKQKSLNVFYSYPNKRTIRHHCPIDSFHQISCSSTLIESLKSLNIISPTAIQRTAIPCALSGHDVLAISETGSGKTLSFLLPLIQHIKSQKEIPARTKKNSSVGVNAVILSPTRELATQTYTLLNRIGRKENIFPVLVIGGEDKYKQKKQLMKSKVVVATPGRLIVLVKSKVLHLRDCSFCVIDEVDKMFDFGFEPQIRSITGQIRPDRQTLLFCATIRKKVEKLAQDILTNPIRINIGRIGRRNDKIKQNVHVFKQDNGKLNWVCQNISTLIDFGKIVIFVNNGDQSEDLAIKLNDIGIRAGAIHGGLHQTDRSLMIKAFKKQKISVLVGTDLISRGIDDPDIRVVINYEVPNDFDTFINRIGRTGRFKSEGIAHTLLLDNQHNFAVKLLKFLNTNQITDELLKVCLKNKKFKYNNPRLIEKLKKKNSNSFPKKTFIQELQSIKNQNNYKRESNTKKGDTGFPLKRRRGKQGLGYESTGFNFGDSKRSSNFVINGTLSSRFKKSNSSQSKK</sequence>
<keyword evidence="11" id="KW-1185">Reference proteome</keyword>
<feature type="domain" description="Helicase C-terminal" evidence="8">
    <location>
        <begin position="450"/>
        <end position="598"/>
    </location>
</feature>
<dbReference type="Proteomes" id="UP001150062">
    <property type="component" value="Unassembled WGS sequence"/>
</dbReference>
<evidence type="ECO:0000256" key="6">
    <source>
        <dbReference type="SAM" id="MobiDB-lite"/>
    </source>
</evidence>
<dbReference type="SMART" id="SM00490">
    <property type="entry name" value="HELICc"/>
    <property type="match status" value="1"/>
</dbReference>
<dbReference type="InterPro" id="IPR011545">
    <property type="entry name" value="DEAD/DEAH_box_helicase_dom"/>
</dbReference>
<feature type="short sequence motif" description="Q motif" evidence="5">
    <location>
        <begin position="211"/>
        <end position="239"/>
    </location>
</feature>
<evidence type="ECO:0000256" key="2">
    <source>
        <dbReference type="ARBA" id="ARBA00022801"/>
    </source>
</evidence>
<organism evidence="10 11">
    <name type="scientific">Anaeramoeba flamelloides</name>
    <dbReference type="NCBI Taxonomy" id="1746091"/>
    <lineage>
        <taxon>Eukaryota</taxon>
        <taxon>Metamonada</taxon>
        <taxon>Anaeramoebidae</taxon>
        <taxon>Anaeramoeba</taxon>
    </lineage>
</organism>
<dbReference type="InterPro" id="IPR001650">
    <property type="entry name" value="Helicase_C-like"/>
</dbReference>
<feature type="region of interest" description="Disordered" evidence="6">
    <location>
        <begin position="1"/>
        <end position="108"/>
    </location>
</feature>